<dbReference type="SUPFAM" id="SSF54106">
    <property type="entry name" value="LysM domain"/>
    <property type="match status" value="2"/>
</dbReference>
<dbReference type="CDD" id="cd00118">
    <property type="entry name" value="LysM"/>
    <property type="match status" value="2"/>
</dbReference>
<reference evidence="2" key="2">
    <citation type="submission" date="2021-04" db="EMBL/GenBank/DDBJ databases">
        <authorList>
            <person name="Gilroy R."/>
        </authorList>
    </citation>
    <scope>NUCLEOTIDE SEQUENCE</scope>
    <source>
        <strain evidence="2">811</strain>
    </source>
</reference>
<organism evidence="2 3">
    <name type="scientific">Candidatus Borkfalkia faecipullorum</name>
    <dbReference type="NCBI Taxonomy" id="2838510"/>
    <lineage>
        <taxon>Bacteria</taxon>
        <taxon>Bacillati</taxon>
        <taxon>Bacillota</taxon>
        <taxon>Clostridia</taxon>
        <taxon>Christensenellales</taxon>
        <taxon>Christensenellaceae</taxon>
        <taxon>Candidatus Borkfalkia</taxon>
    </lineage>
</organism>
<dbReference type="Proteomes" id="UP000824204">
    <property type="component" value="Unassembled WGS sequence"/>
</dbReference>
<feature type="domain" description="LysM" evidence="1">
    <location>
        <begin position="62"/>
        <end position="103"/>
    </location>
</feature>
<dbReference type="InterPro" id="IPR018392">
    <property type="entry name" value="LysM"/>
</dbReference>
<evidence type="ECO:0000313" key="3">
    <source>
        <dbReference type="Proteomes" id="UP000824204"/>
    </source>
</evidence>
<reference evidence="2" key="1">
    <citation type="journal article" date="2021" name="PeerJ">
        <title>Extensive microbial diversity within the chicken gut microbiome revealed by metagenomics and culture.</title>
        <authorList>
            <person name="Gilroy R."/>
            <person name="Ravi A."/>
            <person name="Getino M."/>
            <person name="Pursley I."/>
            <person name="Horton D.L."/>
            <person name="Alikhan N.F."/>
            <person name="Baker D."/>
            <person name="Gharbi K."/>
            <person name="Hall N."/>
            <person name="Watson M."/>
            <person name="Adriaenssens E.M."/>
            <person name="Foster-Nyarko E."/>
            <person name="Jarju S."/>
            <person name="Secka A."/>
            <person name="Antonio M."/>
            <person name="Oren A."/>
            <person name="Chaudhuri R.R."/>
            <person name="La Ragione R."/>
            <person name="Hildebrand F."/>
            <person name="Pallen M.J."/>
        </authorList>
    </citation>
    <scope>NUCLEOTIDE SEQUENCE</scope>
    <source>
        <strain evidence="2">811</strain>
    </source>
</reference>
<protein>
    <submittedName>
        <fullName evidence="2">LysM peptidoglycan-binding domain-containing protein</fullName>
    </submittedName>
</protein>
<dbReference type="InterPro" id="IPR036779">
    <property type="entry name" value="LysM_dom_sf"/>
</dbReference>
<dbReference type="Pfam" id="PF01476">
    <property type="entry name" value="LysM"/>
    <property type="match status" value="2"/>
</dbReference>
<name>A0A9D2AFU1_9FIRM</name>
<dbReference type="AlphaFoldDB" id="A0A9D2AFU1"/>
<dbReference type="SMART" id="SM00257">
    <property type="entry name" value="LysM"/>
    <property type="match status" value="2"/>
</dbReference>
<dbReference type="PANTHER" id="PTHR33734">
    <property type="entry name" value="LYSM DOMAIN-CONTAINING GPI-ANCHORED PROTEIN 2"/>
    <property type="match status" value="1"/>
</dbReference>
<accession>A0A9D2AFU1</accession>
<dbReference type="EMBL" id="DXFX01000027">
    <property type="protein sequence ID" value="HIX07227.1"/>
    <property type="molecule type" value="Genomic_DNA"/>
</dbReference>
<dbReference type="Gene3D" id="3.10.350.10">
    <property type="entry name" value="LysM domain"/>
    <property type="match status" value="2"/>
</dbReference>
<evidence type="ECO:0000259" key="1">
    <source>
        <dbReference type="SMART" id="SM00257"/>
    </source>
</evidence>
<sequence>MRELCSADQNPLGLHVVEEGETLVSLCEKYCVSEHEVIRLNGLHAFPPPGTVLLLPPPAGKVYVVQPGETLSSVCKKFDMSEEEFAARNGDTFLYPMRRVLVKE</sequence>
<gene>
    <name evidence="2" type="ORF">H9741_02015</name>
</gene>
<comment type="caution">
    <text evidence="2">The sequence shown here is derived from an EMBL/GenBank/DDBJ whole genome shotgun (WGS) entry which is preliminary data.</text>
</comment>
<evidence type="ECO:0000313" key="2">
    <source>
        <dbReference type="EMBL" id="HIX07227.1"/>
    </source>
</evidence>
<feature type="domain" description="LysM" evidence="1">
    <location>
        <begin position="14"/>
        <end position="56"/>
    </location>
</feature>
<dbReference type="PANTHER" id="PTHR33734:SF22">
    <property type="entry name" value="MEMBRANE-BOUND LYTIC MUREIN TRANSGLYCOSYLASE D"/>
    <property type="match status" value="1"/>
</dbReference>
<proteinExistence type="predicted"/>